<name>M8BMC4_AEGTA</name>
<dbReference type="SUPFAM" id="SSF81383">
    <property type="entry name" value="F-box domain"/>
    <property type="match status" value="2"/>
</dbReference>
<dbReference type="ExpressionAtlas" id="M8BMC4">
    <property type="expression patterns" value="baseline"/>
</dbReference>
<accession>M8BMC4</accession>
<organism evidence="2">
    <name type="scientific">Aegilops tauschii</name>
    <name type="common">Tausch's goatgrass</name>
    <name type="synonym">Aegilops squarrosa</name>
    <dbReference type="NCBI Taxonomy" id="37682"/>
    <lineage>
        <taxon>Eukaryota</taxon>
        <taxon>Viridiplantae</taxon>
        <taxon>Streptophyta</taxon>
        <taxon>Embryophyta</taxon>
        <taxon>Tracheophyta</taxon>
        <taxon>Spermatophyta</taxon>
        <taxon>Magnoliopsida</taxon>
        <taxon>Liliopsida</taxon>
        <taxon>Poales</taxon>
        <taxon>Poaceae</taxon>
        <taxon>BOP clade</taxon>
        <taxon>Pooideae</taxon>
        <taxon>Triticodae</taxon>
        <taxon>Triticeae</taxon>
        <taxon>Triticinae</taxon>
        <taxon>Aegilops</taxon>
    </lineage>
</organism>
<reference evidence="2" key="1">
    <citation type="submission" date="2015-06" db="UniProtKB">
        <authorList>
            <consortium name="EnsemblPlants"/>
        </authorList>
    </citation>
    <scope>IDENTIFICATION</scope>
</reference>
<dbReference type="NCBIfam" id="TIGR01640">
    <property type="entry name" value="F_box_assoc_1"/>
    <property type="match status" value="1"/>
</dbReference>
<dbReference type="InterPro" id="IPR056592">
    <property type="entry name" value="Beta-prop_At3g26010-like"/>
</dbReference>
<sequence length="453" mass="51115">MATGSTEADLMADPTAKLPDDLLVEIISRVPFKSTRCCKCVSTRCQEKSCRGGLLLRYSRLGLQNDWPLVASPEMATGSMETALMSDPTAKLPDDLLVEIISRVPFKSTRCCKCVSTRWRDLIAHPDHREKLPRSTLAGFFYKTYDIASRPYDSHGYLSVSGNWCPIDASLSFLPKWEKIDLLDCCNGLLLCRCSKPYPEEPDYLVCNPATEKWVTFPANEWSSESYARLGFDPAVSSHFYVFELVPAVALNWNLKYEYNIEEVGIYSSKAGGWTHQIEWDDPIDIRNFSGGTFLSGVLYLCSYHNLVAAIDVEGNCRFIPVPTLNDARCGPYIYASRGQLYVANYGAAEVSIWVLEDSSSEDYWTLKHNASYLQLFGSSSEEYYGVISAHPEDDVLFITVETTLPGYRLQMKLFSYEIDSKELRFICDLGWTSRCPYLPYVPLFSESLADGH</sequence>
<dbReference type="InterPro" id="IPR001810">
    <property type="entry name" value="F-box_dom"/>
</dbReference>
<evidence type="ECO:0000313" key="2">
    <source>
        <dbReference type="EnsemblPlants" id="EMT26135"/>
    </source>
</evidence>
<dbReference type="InterPro" id="IPR017451">
    <property type="entry name" value="F-box-assoc_interact_dom"/>
</dbReference>
<dbReference type="EnsemblPlants" id="EMT26135">
    <property type="protein sequence ID" value="EMT26135"/>
    <property type="gene ID" value="F775_06222"/>
</dbReference>
<dbReference type="InterPro" id="IPR055290">
    <property type="entry name" value="At3g26010-like"/>
</dbReference>
<feature type="domain" description="F-box" evidence="1">
    <location>
        <begin position="92"/>
        <end position="132"/>
    </location>
</feature>
<dbReference type="Pfam" id="PF00646">
    <property type="entry name" value="F-box"/>
    <property type="match status" value="2"/>
</dbReference>
<dbReference type="InterPro" id="IPR036047">
    <property type="entry name" value="F-box-like_dom_sf"/>
</dbReference>
<dbReference type="AlphaFoldDB" id="M8BMC4"/>
<dbReference type="PANTHER" id="PTHR35546">
    <property type="entry name" value="F-BOX PROTEIN INTERACTION DOMAIN PROTEIN-RELATED"/>
    <property type="match status" value="1"/>
</dbReference>
<protein>
    <recommendedName>
        <fullName evidence="1">F-box domain-containing protein</fullName>
    </recommendedName>
</protein>
<feature type="domain" description="F-box" evidence="1">
    <location>
        <begin position="18"/>
        <end position="58"/>
    </location>
</feature>
<dbReference type="Gene3D" id="1.20.1280.50">
    <property type="match status" value="1"/>
</dbReference>
<dbReference type="Pfam" id="PF24750">
    <property type="entry name" value="b-prop_At3g26010-like"/>
    <property type="match status" value="1"/>
</dbReference>
<proteinExistence type="predicted"/>
<dbReference type="PANTHER" id="PTHR35546:SF105">
    <property type="entry name" value="OS05G0139200 PROTEIN"/>
    <property type="match status" value="1"/>
</dbReference>
<evidence type="ECO:0000259" key="1">
    <source>
        <dbReference type="SMART" id="SM00256"/>
    </source>
</evidence>
<dbReference type="SMART" id="SM00256">
    <property type="entry name" value="FBOX"/>
    <property type="match status" value="2"/>
</dbReference>